<proteinExistence type="predicted"/>
<dbReference type="Proteomes" id="UP000663801">
    <property type="component" value="Unassembled WGS sequence"/>
</dbReference>
<dbReference type="Pfam" id="PF00156">
    <property type="entry name" value="Pribosyltran"/>
    <property type="match status" value="1"/>
</dbReference>
<comment type="caution">
    <text evidence="4">The sequence shown here is derived from an EMBL/GenBank/DDBJ whole genome shotgun (WGS) entry which is preliminary data.</text>
</comment>
<dbReference type="GO" id="GO:0016757">
    <property type="term" value="F:glycosyltransferase activity"/>
    <property type="evidence" value="ECO:0007669"/>
    <property type="project" value="UniProtKB-KW"/>
</dbReference>
<evidence type="ECO:0000313" key="4">
    <source>
        <dbReference type="EMBL" id="MBM9477803.1"/>
    </source>
</evidence>
<protein>
    <submittedName>
        <fullName evidence="4">Phosphoribosyltransferase</fullName>
    </submittedName>
</protein>
<evidence type="ECO:0000256" key="2">
    <source>
        <dbReference type="ARBA" id="ARBA00022679"/>
    </source>
</evidence>
<name>A0A938YRB7_9ACTN</name>
<dbReference type="RefSeq" id="WP_205257911.1">
    <property type="nucleotide sequence ID" value="NZ_BAAAPV010000005.1"/>
</dbReference>
<keyword evidence="1 4" id="KW-0328">Glycosyltransferase</keyword>
<dbReference type="AlphaFoldDB" id="A0A938YRB7"/>
<dbReference type="PANTHER" id="PTHR43363">
    <property type="entry name" value="HYPOXANTHINE PHOSPHORIBOSYLTRANSFERASE"/>
    <property type="match status" value="1"/>
</dbReference>
<gene>
    <name evidence="4" type="ORF">JL107_15230</name>
</gene>
<dbReference type="CDD" id="cd06223">
    <property type="entry name" value="PRTases_typeI"/>
    <property type="match status" value="1"/>
</dbReference>
<dbReference type="InterPro" id="IPR029057">
    <property type="entry name" value="PRTase-like"/>
</dbReference>
<organism evidence="4 5">
    <name type="scientific">Nakamurella flavida</name>
    <dbReference type="NCBI Taxonomy" id="363630"/>
    <lineage>
        <taxon>Bacteria</taxon>
        <taxon>Bacillati</taxon>
        <taxon>Actinomycetota</taxon>
        <taxon>Actinomycetes</taxon>
        <taxon>Nakamurellales</taxon>
        <taxon>Nakamurellaceae</taxon>
        <taxon>Nakamurella</taxon>
    </lineage>
</organism>
<keyword evidence="5" id="KW-1185">Reference proteome</keyword>
<dbReference type="PANTHER" id="PTHR43363:SF1">
    <property type="entry name" value="HYPOXANTHINE-GUANINE PHOSPHORIBOSYLTRANSFERASE"/>
    <property type="match status" value="1"/>
</dbReference>
<dbReference type="EMBL" id="JAERWL010000012">
    <property type="protein sequence ID" value="MBM9477803.1"/>
    <property type="molecule type" value="Genomic_DNA"/>
</dbReference>
<evidence type="ECO:0000256" key="1">
    <source>
        <dbReference type="ARBA" id="ARBA00022676"/>
    </source>
</evidence>
<accession>A0A938YRB7</accession>
<keyword evidence="2" id="KW-0808">Transferase</keyword>
<dbReference type="SUPFAM" id="SSF53271">
    <property type="entry name" value="PRTase-like"/>
    <property type="match status" value="1"/>
</dbReference>
<sequence length="186" mass="19809">MADRPETPVTDDAAVTAATAPVREVLGWGQFGEASRELAHQVADSGFDAEIVLAIARGGLVPAGALSYALGLKAAGTLNVEFYTDIETTLPDPIVLEPLLDTNAIVGKRLLVVDDVADSGRTLALVMDLVRGHGAEARSAVLYTKPRTIVQPDFSWRETDRWITFPWSALPPVKPSALPPVKPSAQ</sequence>
<feature type="domain" description="Phosphoribosyltransferase" evidence="3">
    <location>
        <begin position="25"/>
        <end position="168"/>
    </location>
</feature>
<evidence type="ECO:0000313" key="5">
    <source>
        <dbReference type="Proteomes" id="UP000663801"/>
    </source>
</evidence>
<dbReference type="InterPro" id="IPR000836">
    <property type="entry name" value="PRTase_dom"/>
</dbReference>
<dbReference type="Gene3D" id="3.40.50.2020">
    <property type="match status" value="1"/>
</dbReference>
<evidence type="ECO:0000259" key="3">
    <source>
        <dbReference type="Pfam" id="PF00156"/>
    </source>
</evidence>
<reference evidence="4" key="1">
    <citation type="submission" date="2021-01" db="EMBL/GenBank/DDBJ databases">
        <title>KCTC 19127 draft genome.</title>
        <authorList>
            <person name="An D."/>
        </authorList>
    </citation>
    <scope>NUCLEOTIDE SEQUENCE</scope>
    <source>
        <strain evidence="4">KCTC 19127</strain>
    </source>
</reference>